<evidence type="ECO:0000313" key="5">
    <source>
        <dbReference type="Proteomes" id="UP001319200"/>
    </source>
</evidence>
<gene>
    <name evidence="4" type="ORF">KK083_24085</name>
</gene>
<dbReference type="InterPro" id="IPR017850">
    <property type="entry name" value="Alkaline_phosphatase_core_sf"/>
</dbReference>
<keyword evidence="5" id="KW-1185">Reference proteome</keyword>
<name>A0AAP2DRH5_9BACT</name>
<dbReference type="SUPFAM" id="SSF53649">
    <property type="entry name" value="Alkaline phosphatase-like"/>
    <property type="match status" value="1"/>
</dbReference>
<dbReference type="EMBL" id="JAHESF010000033">
    <property type="protein sequence ID" value="MBT1699988.1"/>
    <property type="molecule type" value="Genomic_DNA"/>
</dbReference>
<proteinExistence type="inferred from homology"/>
<keyword evidence="2" id="KW-0378">Hydrolase</keyword>
<feature type="domain" description="N-sulphoglucosamine sulphohydrolase C-terminal" evidence="3">
    <location>
        <begin position="328"/>
        <end position="479"/>
    </location>
</feature>
<dbReference type="AlphaFoldDB" id="A0AAP2DRH5"/>
<dbReference type="InterPro" id="IPR032506">
    <property type="entry name" value="SGSH_C"/>
</dbReference>
<dbReference type="InterPro" id="IPR024607">
    <property type="entry name" value="Sulfatase_CS"/>
</dbReference>
<evidence type="ECO:0000256" key="1">
    <source>
        <dbReference type="ARBA" id="ARBA00008779"/>
    </source>
</evidence>
<dbReference type="PANTHER" id="PTHR43108">
    <property type="entry name" value="N-ACETYLGLUCOSAMINE-6-SULFATASE FAMILY MEMBER"/>
    <property type="match status" value="1"/>
</dbReference>
<dbReference type="PROSITE" id="PS00523">
    <property type="entry name" value="SULFATASE_1"/>
    <property type="match status" value="1"/>
</dbReference>
<sequence length="497" mass="57279">MIMTDDHAKNAVSVYGSKLIKTPNIDRLGDEGIRFENAFVTNALCGPSRAVILTGKYSHINGFRDNNDRFDNTQVTLPKILQQAGYYTAVVGKWHLVTKPTGFDYWNILIDQGTYYNPDLVQMGDTIRKEGYTTDIITDLALQTLDARPADKPFCLMLHQKAPHRNWMPNLKDLGAFDSVAIPAPSTLFDDYKTRSAAAREQDMEIRNMFYAYDLKLMMPEGMKDPGTGGHAGGDGRKFWQMDYQRFTEAQKKQWDAYYKPISDDFYKKNPNGKALEEWKYQRYIKDYLSCVRSVDENIGKLLAYLESKNLLDNTLIIYTSDQGFFLGEHGWYDKRFMYEESLGIPLVMRYPEKIKAGQVNHNLVMNLDIAPTVLESAGVPVPADMQGRSLLGLTSTNEGQWRKGIYYHYYEFPYGAHKVKKHYGIRTDRYKLIHFYNDIDAWELYDLKADPHELNNLYGRKELQTLTDSLKTALKELRLQYSDTTKLETGAKLKSR</sequence>
<organism evidence="4 5">
    <name type="scientific">Chryseosolibacter histidini</name>
    <dbReference type="NCBI Taxonomy" id="2782349"/>
    <lineage>
        <taxon>Bacteria</taxon>
        <taxon>Pseudomonadati</taxon>
        <taxon>Bacteroidota</taxon>
        <taxon>Cytophagia</taxon>
        <taxon>Cytophagales</taxon>
        <taxon>Chryseotaleaceae</taxon>
        <taxon>Chryseosolibacter</taxon>
    </lineage>
</organism>
<dbReference type="Pfam" id="PF16347">
    <property type="entry name" value="SGSH_C"/>
    <property type="match status" value="1"/>
</dbReference>
<accession>A0AAP2DRH5</accession>
<reference evidence="4 5" key="1">
    <citation type="submission" date="2021-05" db="EMBL/GenBank/DDBJ databases">
        <title>A Polyphasic approach of four new species of the genus Ohtaekwangia: Ohtaekwangia histidinii sp. nov., Ohtaekwangia cretensis sp. nov., Ohtaekwangia indiensis sp. nov., Ohtaekwangia reichenbachii sp. nov. from diverse environment.</title>
        <authorList>
            <person name="Octaviana S."/>
        </authorList>
    </citation>
    <scope>NUCLEOTIDE SEQUENCE [LARGE SCALE GENOMIC DNA]</scope>
    <source>
        <strain evidence="4 5">PWU4</strain>
    </source>
</reference>
<evidence type="ECO:0000256" key="2">
    <source>
        <dbReference type="ARBA" id="ARBA00022801"/>
    </source>
</evidence>
<dbReference type="Gene3D" id="3.40.720.10">
    <property type="entry name" value="Alkaline Phosphatase, subunit A"/>
    <property type="match status" value="1"/>
</dbReference>
<dbReference type="GO" id="GO:0016787">
    <property type="term" value="F:hydrolase activity"/>
    <property type="evidence" value="ECO:0007669"/>
    <property type="project" value="UniProtKB-KW"/>
</dbReference>
<evidence type="ECO:0000259" key="3">
    <source>
        <dbReference type="Pfam" id="PF16347"/>
    </source>
</evidence>
<dbReference type="CDD" id="cd16031">
    <property type="entry name" value="G6S_like"/>
    <property type="match status" value="1"/>
</dbReference>
<comment type="similarity">
    <text evidence="1">Belongs to the sulfatase family.</text>
</comment>
<protein>
    <submittedName>
        <fullName evidence="4">Sulfatase</fullName>
    </submittedName>
</protein>
<evidence type="ECO:0000313" key="4">
    <source>
        <dbReference type="EMBL" id="MBT1699988.1"/>
    </source>
</evidence>
<dbReference type="PROSITE" id="PS00149">
    <property type="entry name" value="SULFATASE_2"/>
    <property type="match status" value="1"/>
</dbReference>
<dbReference type="RefSeq" id="WP_254168281.1">
    <property type="nucleotide sequence ID" value="NZ_JAHESF010000033.1"/>
</dbReference>
<dbReference type="PANTHER" id="PTHR43108:SF6">
    <property type="entry name" value="N-SULPHOGLUCOSAMINE SULPHOHYDROLASE"/>
    <property type="match status" value="1"/>
</dbReference>
<comment type="caution">
    <text evidence="4">The sequence shown here is derived from an EMBL/GenBank/DDBJ whole genome shotgun (WGS) entry which is preliminary data.</text>
</comment>
<dbReference type="Proteomes" id="UP001319200">
    <property type="component" value="Unassembled WGS sequence"/>
</dbReference>